<feature type="transmembrane region" description="Helical" evidence="1">
    <location>
        <begin position="189"/>
        <end position="211"/>
    </location>
</feature>
<protein>
    <submittedName>
        <fullName evidence="2">Uncharacterized protein</fullName>
    </submittedName>
</protein>
<keyword evidence="1" id="KW-0472">Membrane</keyword>
<name>A0A1V9ZGH7_ACHHY</name>
<dbReference type="OrthoDB" id="85009at2759"/>
<evidence type="ECO:0000256" key="1">
    <source>
        <dbReference type="SAM" id="Phobius"/>
    </source>
</evidence>
<sequence length="316" mass="35772">MGDVRLATYMLVPYTISLTMSTTMALVVCVVVFKWAHVLRHPSQGALFYFFACTALWSAVTFVGCIAKYLNHRTESWNNALTKYTFLVAQIFQVGAALWLIIAVYEIKRMVFNPRSLRNSQRMMRWLTLGVFAVLGAYGLGLLLFVTLKWGTGRFKVNTNTTLGRRRDRNSTAYFKRESELNFFHALRWAHSLVRMVSVVFPIAMSGYFYWRRHDGGERGQISHRQVQLIGLLNSLATVPICLMDTGHYDNLGVVVQLAQFFYYLSGTVSAFAVGLFLPRFDQLSKTTPRNSLAPASVSLLGSPAATDIYILETNR</sequence>
<keyword evidence="1" id="KW-0812">Transmembrane</keyword>
<feature type="transmembrane region" description="Helical" evidence="1">
    <location>
        <begin position="84"/>
        <end position="105"/>
    </location>
</feature>
<dbReference type="Proteomes" id="UP000243579">
    <property type="component" value="Unassembled WGS sequence"/>
</dbReference>
<evidence type="ECO:0000313" key="2">
    <source>
        <dbReference type="EMBL" id="OQR97089.1"/>
    </source>
</evidence>
<feature type="transmembrane region" description="Helical" evidence="1">
    <location>
        <begin position="261"/>
        <end position="281"/>
    </location>
</feature>
<proteinExistence type="predicted"/>
<accession>A0A1V9ZGH7</accession>
<comment type="caution">
    <text evidence="2">The sequence shown here is derived from an EMBL/GenBank/DDBJ whole genome shotgun (WGS) entry which is preliminary data.</text>
</comment>
<organism evidence="2 3">
    <name type="scientific">Achlya hypogyna</name>
    <name type="common">Oomycete</name>
    <name type="synonym">Protoachlya hypogyna</name>
    <dbReference type="NCBI Taxonomy" id="1202772"/>
    <lineage>
        <taxon>Eukaryota</taxon>
        <taxon>Sar</taxon>
        <taxon>Stramenopiles</taxon>
        <taxon>Oomycota</taxon>
        <taxon>Saprolegniomycetes</taxon>
        <taxon>Saprolegniales</taxon>
        <taxon>Achlyaceae</taxon>
        <taxon>Achlya</taxon>
    </lineage>
</organism>
<reference evidence="2 3" key="1">
    <citation type="journal article" date="2014" name="Genome Biol. Evol.">
        <title>The secreted proteins of Achlya hypogyna and Thraustotheca clavata identify the ancestral oomycete secretome and reveal gene acquisitions by horizontal gene transfer.</title>
        <authorList>
            <person name="Misner I."/>
            <person name="Blouin N."/>
            <person name="Leonard G."/>
            <person name="Richards T.A."/>
            <person name="Lane C.E."/>
        </authorList>
    </citation>
    <scope>NUCLEOTIDE SEQUENCE [LARGE SCALE GENOMIC DNA]</scope>
    <source>
        <strain evidence="2 3">ATCC 48635</strain>
    </source>
</reference>
<feature type="transmembrane region" description="Helical" evidence="1">
    <location>
        <begin position="12"/>
        <end position="35"/>
    </location>
</feature>
<dbReference type="EMBL" id="JNBR01000123">
    <property type="protein sequence ID" value="OQR97089.1"/>
    <property type="molecule type" value="Genomic_DNA"/>
</dbReference>
<keyword evidence="3" id="KW-1185">Reference proteome</keyword>
<feature type="transmembrane region" description="Helical" evidence="1">
    <location>
        <begin position="47"/>
        <end position="69"/>
    </location>
</feature>
<dbReference type="AlphaFoldDB" id="A0A1V9ZGH7"/>
<gene>
    <name evidence="2" type="ORF">ACHHYP_12743</name>
</gene>
<feature type="transmembrane region" description="Helical" evidence="1">
    <location>
        <begin position="126"/>
        <end position="148"/>
    </location>
</feature>
<keyword evidence="1" id="KW-1133">Transmembrane helix</keyword>
<feature type="transmembrane region" description="Helical" evidence="1">
    <location>
        <begin position="232"/>
        <end position="249"/>
    </location>
</feature>
<evidence type="ECO:0000313" key="3">
    <source>
        <dbReference type="Proteomes" id="UP000243579"/>
    </source>
</evidence>